<name>A0ABV7VSI8_9GAMM</name>
<protein>
    <submittedName>
        <fullName evidence="2">DUF3392 family protein</fullName>
    </submittedName>
</protein>
<reference evidence="3" key="1">
    <citation type="journal article" date="2019" name="Int. J. Syst. Evol. Microbiol.">
        <title>The Global Catalogue of Microorganisms (GCM) 10K type strain sequencing project: providing services to taxonomists for standard genome sequencing and annotation.</title>
        <authorList>
            <consortium name="The Broad Institute Genomics Platform"/>
            <consortium name="The Broad Institute Genome Sequencing Center for Infectious Disease"/>
            <person name="Wu L."/>
            <person name="Ma J."/>
        </authorList>
    </citation>
    <scope>NUCLEOTIDE SEQUENCE [LARGE SCALE GENOMIC DNA]</scope>
    <source>
        <strain evidence="3">KCTC 42424</strain>
    </source>
</reference>
<dbReference type="EMBL" id="JBHRYB010000008">
    <property type="protein sequence ID" value="MFC3680424.1"/>
    <property type="molecule type" value="Genomic_DNA"/>
</dbReference>
<evidence type="ECO:0000313" key="3">
    <source>
        <dbReference type="Proteomes" id="UP001595722"/>
    </source>
</evidence>
<sequence length="106" mass="11987">MTFWHWAASNIRPYSDDIALAMVATGLVIFGDHLNDMLRLLVKRQPLWLRLLAFIALCAVGYGALSVWLTPMLEGLLRRLPDWQLLALIISSFVAVALLAQKQKRV</sequence>
<feature type="transmembrane region" description="Helical" evidence="1">
    <location>
        <begin position="47"/>
        <end position="71"/>
    </location>
</feature>
<organism evidence="2 3">
    <name type="scientific">Bacterioplanoides pacificum</name>
    <dbReference type="NCBI Taxonomy" id="1171596"/>
    <lineage>
        <taxon>Bacteria</taxon>
        <taxon>Pseudomonadati</taxon>
        <taxon>Pseudomonadota</taxon>
        <taxon>Gammaproteobacteria</taxon>
        <taxon>Oceanospirillales</taxon>
        <taxon>Oceanospirillaceae</taxon>
        <taxon>Bacterioplanoides</taxon>
    </lineage>
</organism>
<keyword evidence="3" id="KW-1185">Reference proteome</keyword>
<feature type="transmembrane region" description="Helical" evidence="1">
    <location>
        <begin position="83"/>
        <end position="100"/>
    </location>
</feature>
<accession>A0ABV7VSI8</accession>
<keyword evidence="1" id="KW-0472">Membrane</keyword>
<comment type="caution">
    <text evidence="2">The sequence shown here is derived from an EMBL/GenBank/DDBJ whole genome shotgun (WGS) entry which is preliminary data.</text>
</comment>
<dbReference type="Proteomes" id="UP001595722">
    <property type="component" value="Unassembled WGS sequence"/>
</dbReference>
<keyword evidence="1" id="KW-1133">Transmembrane helix</keyword>
<dbReference type="InterPro" id="IPR021813">
    <property type="entry name" value="DUF3392"/>
</dbReference>
<evidence type="ECO:0000256" key="1">
    <source>
        <dbReference type="SAM" id="Phobius"/>
    </source>
</evidence>
<keyword evidence="1" id="KW-0812">Transmembrane</keyword>
<proteinExistence type="predicted"/>
<evidence type="ECO:0000313" key="2">
    <source>
        <dbReference type="EMBL" id="MFC3680424.1"/>
    </source>
</evidence>
<gene>
    <name evidence="2" type="ORF">ACFOMG_09980</name>
</gene>
<dbReference type="RefSeq" id="WP_376866389.1">
    <property type="nucleotide sequence ID" value="NZ_JBHRYB010000008.1"/>
</dbReference>
<dbReference type="Pfam" id="PF11872">
    <property type="entry name" value="DUF3392"/>
    <property type="match status" value="1"/>
</dbReference>